<dbReference type="SUPFAM" id="SSF51905">
    <property type="entry name" value="FAD/NAD(P)-binding domain"/>
    <property type="match status" value="1"/>
</dbReference>
<dbReference type="InParanoid" id="D8QH66"/>
<proteinExistence type="predicted"/>
<dbReference type="HOGENOM" id="CLU_025587_1_0_1"/>
<dbReference type="VEuPathDB" id="FungiDB:SCHCODRAFT_02640596"/>
<dbReference type="OMA" id="SRQAWDI"/>
<keyword evidence="2" id="KW-1185">Reference proteome</keyword>
<dbReference type="EMBL" id="GL377312">
    <property type="protein sequence ID" value="EFI92886.1"/>
    <property type="molecule type" value="Genomic_DNA"/>
</dbReference>
<dbReference type="KEGG" id="scm:SCHCO_02640596"/>
<dbReference type="GeneID" id="9597293"/>
<dbReference type="AlphaFoldDB" id="D8QH66"/>
<gene>
    <name evidence="1" type="ORF">SCHCODRAFT_258534</name>
</gene>
<evidence type="ECO:0000313" key="1">
    <source>
        <dbReference type="EMBL" id="EFI92886.1"/>
    </source>
</evidence>
<evidence type="ECO:0008006" key="3">
    <source>
        <dbReference type="Google" id="ProtNLM"/>
    </source>
</evidence>
<dbReference type="OrthoDB" id="10051892at2759"/>
<protein>
    <recommendedName>
        <fullName evidence="3">FAD/NAD(P)-binding domain-containing protein</fullName>
    </recommendedName>
</protein>
<dbReference type="eggNOG" id="ENOG502SGWS">
    <property type="taxonomic scope" value="Eukaryota"/>
</dbReference>
<accession>D8QH66</accession>
<reference evidence="1 2" key="1">
    <citation type="journal article" date="2010" name="Nat. Biotechnol.">
        <title>Genome sequence of the model mushroom Schizophyllum commune.</title>
        <authorList>
            <person name="Ohm R.A."/>
            <person name="de Jong J.F."/>
            <person name="Lugones L.G."/>
            <person name="Aerts A."/>
            <person name="Kothe E."/>
            <person name="Stajich J.E."/>
            <person name="de Vries R.P."/>
            <person name="Record E."/>
            <person name="Levasseur A."/>
            <person name="Baker S.E."/>
            <person name="Bartholomew K.A."/>
            <person name="Coutinho P.M."/>
            <person name="Erdmann S."/>
            <person name="Fowler T.J."/>
            <person name="Gathman A.C."/>
            <person name="Lombard V."/>
            <person name="Henrissat B."/>
            <person name="Knabe N."/>
            <person name="Kuees U."/>
            <person name="Lilly W.W."/>
            <person name="Lindquist E."/>
            <person name="Lucas S."/>
            <person name="Magnuson J.K."/>
            <person name="Piumi F."/>
            <person name="Raudaskoski M."/>
            <person name="Salamov A."/>
            <person name="Schmutz J."/>
            <person name="Schwarze F.W.M.R."/>
            <person name="vanKuyk P.A."/>
            <person name="Horton J.S."/>
            <person name="Grigoriev I.V."/>
            <person name="Woesten H.A.B."/>
        </authorList>
    </citation>
    <scope>NUCLEOTIDE SEQUENCE [LARGE SCALE GENOMIC DNA]</scope>
    <source>
        <strain evidence="2">H4-8 / FGSC 9210</strain>
    </source>
</reference>
<sequence>MTASFYNSVENLDVSTAALAAAPVVATLALYSTAKTLGRRYRERELKRQTCVAEVEQMGTSRKGEKMKGTAVICGGGYSGLVAARICHDHFERVIVIEAEPWLNTDEGKMARSWEQKSRRTRIMQYESLNTHDGFVYRCMSRLFPKFRDECAASEIHVGKPIPKLHFWGIGAKCIPEELPDVHFTSRQGQETIMRRLTMDKSKYPNIEQITGLVVSLHADPIDRQRVQKISVRTAAGTVDIEGALFLDCTGTAQGPKWLQRAGYANPANFGPDDKKFEDIKSEYNPHVRYSTLEFNLSEANRKRFHELIPKSDSKSVYGCMPHPEKDNTSVYIAERDGGLIHVCGGGYGDAATPENMDDFIECSKARYMEKPYPDFWYPVLDHLRDCEDEMVVSKVVVPPRSYMRWDQVGDLPANWLAVGDAVLRVNPVYAQGLSHILHSMATFDACLREVWVDGQSAPTKIPATFARTFFTRQHQKIVPIWESNKTSDYAFATTTPCKGETLEKGACLRWYFKRLRYLMQEDTDITRRMVWVGSFLAPDVDILAPSVLLKVVWDVIKRPYVG</sequence>
<evidence type="ECO:0000313" key="2">
    <source>
        <dbReference type="Proteomes" id="UP000007431"/>
    </source>
</evidence>
<dbReference type="Proteomes" id="UP000007431">
    <property type="component" value="Unassembled WGS sequence"/>
</dbReference>
<name>D8QH66_SCHCM</name>
<organism evidence="2">
    <name type="scientific">Schizophyllum commune (strain H4-8 / FGSC 9210)</name>
    <name type="common">Split gill fungus</name>
    <dbReference type="NCBI Taxonomy" id="578458"/>
    <lineage>
        <taxon>Eukaryota</taxon>
        <taxon>Fungi</taxon>
        <taxon>Dikarya</taxon>
        <taxon>Basidiomycota</taxon>
        <taxon>Agaricomycotina</taxon>
        <taxon>Agaricomycetes</taxon>
        <taxon>Agaricomycetidae</taxon>
        <taxon>Agaricales</taxon>
        <taxon>Schizophyllaceae</taxon>
        <taxon>Schizophyllum</taxon>
    </lineage>
</organism>
<dbReference type="InterPro" id="IPR036188">
    <property type="entry name" value="FAD/NAD-bd_sf"/>
</dbReference>
<dbReference type="RefSeq" id="XP_003027789.1">
    <property type="nucleotide sequence ID" value="XM_003027743.1"/>
</dbReference>